<name>A0AAU3H3V6_9ACTN</name>
<proteinExistence type="predicted"/>
<gene>
    <name evidence="5" type="ORF">OG626_33835</name>
</gene>
<dbReference type="InterPro" id="IPR036116">
    <property type="entry name" value="FN3_sf"/>
</dbReference>
<reference evidence="5" key="1">
    <citation type="submission" date="2022-10" db="EMBL/GenBank/DDBJ databases">
        <title>The complete genomes of actinobacterial strains from the NBC collection.</title>
        <authorList>
            <person name="Joergensen T.S."/>
            <person name="Alvarez Arevalo M."/>
            <person name="Sterndorff E.B."/>
            <person name="Faurdal D."/>
            <person name="Vuksanovic O."/>
            <person name="Mourched A.-S."/>
            <person name="Charusanti P."/>
            <person name="Shaw S."/>
            <person name="Blin K."/>
            <person name="Weber T."/>
        </authorList>
    </citation>
    <scope>NUCLEOTIDE SEQUENCE</scope>
    <source>
        <strain evidence="5">NBC_01401</strain>
    </source>
</reference>
<evidence type="ECO:0000256" key="1">
    <source>
        <dbReference type="ARBA" id="ARBA00022737"/>
    </source>
</evidence>
<keyword evidence="2" id="KW-0378">Hydrolase</keyword>
<dbReference type="Gene3D" id="2.60.40.10">
    <property type="entry name" value="Immunoglobulins"/>
    <property type="match status" value="1"/>
</dbReference>
<dbReference type="AlphaFoldDB" id="A0AAU3H3V6"/>
<dbReference type="PANTHER" id="PTHR13817">
    <property type="entry name" value="TITIN"/>
    <property type="match status" value="1"/>
</dbReference>
<keyword evidence="1" id="KW-0677">Repeat</keyword>
<dbReference type="GO" id="GO:0000272">
    <property type="term" value="P:polysaccharide catabolic process"/>
    <property type="evidence" value="ECO:0007669"/>
    <property type="project" value="UniProtKB-KW"/>
</dbReference>
<evidence type="ECO:0000259" key="4">
    <source>
        <dbReference type="PROSITE" id="PS50853"/>
    </source>
</evidence>
<dbReference type="InterPro" id="IPR055826">
    <property type="entry name" value="DUF7402"/>
</dbReference>
<dbReference type="InterPro" id="IPR003961">
    <property type="entry name" value="FN3_dom"/>
</dbReference>
<dbReference type="Pfam" id="PF24135">
    <property type="entry name" value="DUF7402"/>
    <property type="match status" value="1"/>
</dbReference>
<dbReference type="InterPro" id="IPR013783">
    <property type="entry name" value="Ig-like_fold"/>
</dbReference>
<keyword evidence="3" id="KW-0119">Carbohydrate metabolism</keyword>
<dbReference type="PANTHER" id="PTHR13817:SF166">
    <property type="entry name" value="NEURONAL IGCAM-RELATED"/>
    <property type="match status" value="1"/>
</dbReference>
<dbReference type="EMBL" id="CP109535">
    <property type="protein sequence ID" value="WTY99532.1"/>
    <property type="molecule type" value="Genomic_DNA"/>
</dbReference>
<accession>A0AAU3H3V6</accession>
<dbReference type="SUPFAM" id="SSF49265">
    <property type="entry name" value="Fibronectin type III"/>
    <property type="match status" value="1"/>
</dbReference>
<organism evidence="5">
    <name type="scientific">Streptomyces sp. NBC_01401</name>
    <dbReference type="NCBI Taxonomy" id="2903854"/>
    <lineage>
        <taxon>Bacteria</taxon>
        <taxon>Bacillati</taxon>
        <taxon>Actinomycetota</taxon>
        <taxon>Actinomycetes</taxon>
        <taxon>Kitasatosporales</taxon>
        <taxon>Streptomycetaceae</taxon>
        <taxon>Streptomyces</taxon>
    </lineage>
</organism>
<evidence type="ECO:0000256" key="3">
    <source>
        <dbReference type="ARBA" id="ARBA00023326"/>
    </source>
</evidence>
<sequence length="179" mass="18838">MQLDWPRQIRSDRVVLSDRTTEDDVNGGVLTFSDGSKVEVGDIPAKGPVTVRFPMRTFDWVRFSTEGGTGYNNGLKEFEVHAVPSAPEAPDAVTASAGEGRATVHWKPPAFDGGAPVTGYVITPYRDGKPQSPVTAGEGATQAEVKGLAAGASYTFTVTAENMAGRGPESAGSDPVRPE</sequence>
<dbReference type="Pfam" id="PF00041">
    <property type="entry name" value="fn3"/>
    <property type="match status" value="1"/>
</dbReference>
<dbReference type="CDD" id="cd00063">
    <property type="entry name" value="FN3"/>
    <property type="match status" value="1"/>
</dbReference>
<feature type="domain" description="Fibronectin type-III" evidence="4">
    <location>
        <begin position="86"/>
        <end position="179"/>
    </location>
</feature>
<dbReference type="SMART" id="SM00060">
    <property type="entry name" value="FN3"/>
    <property type="match status" value="1"/>
</dbReference>
<protein>
    <submittedName>
        <fullName evidence="5">Fibronectin type III domain-containing protein</fullName>
    </submittedName>
</protein>
<evidence type="ECO:0000256" key="2">
    <source>
        <dbReference type="ARBA" id="ARBA00023295"/>
    </source>
</evidence>
<dbReference type="GO" id="GO:0016798">
    <property type="term" value="F:hydrolase activity, acting on glycosyl bonds"/>
    <property type="evidence" value="ECO:0007669"/>
    <property type="project" value="UniProtKB-KW"/>
</dbReference>
<dbReference type="InterPro" id="IPR050964">
    <property type="entry name" value="Striated_Muscle_Regulatory"/>
</dbReference>
<dbReference type="PROSITE" id="PS50853">
    <property type="entry name" value="FN3"/>
    <property type="match status" value="1"/>
</dbReference>
<keyword evidence="2" id="KW-0326">Glycosidase</keyword>
<evidence type="ECO:0000313" key="5">
    <source>
        <dbReference type="EMBL" id="WTY99532.1"/>
    </source>
</evidence>
<keyword evidence="3" id="KW-0624">Polysaccharide degradation</keyword>
<dbReference type="PRINTS" id="PR00014">
    <property type="entry name" value="FNTYPEIII"/>
</dbReference>